<comment type="caution">
    <text evidence="2">The sequence shown here is derived from an EMBL/GenBank/DDBJ whole genome shotgun (WGS) entry which is preliminary data.</text>
</comment>
<keyword evidence="1" id="KW-1133">Transmembrane helix</keyword>
<dbReference type="RefSeq" id="WP_187257902.1">
    <property type="nucleotide sequence ID" value="NZ_JBHULF010000020.1"/>
</dbReference>
<evidence type="ECO:0000313" key="2">
    <source>
        <dbReference type="EMBL" id="MBC6492587.1"/>
    </source>
</evidence>
<dbReference type="SUPFAM" id="SSF82714">
    <property type="entry name" value="Multidrug efflux transporter AcrB TolC docking domain, DN and DC subdomains"/>
    <property type="match status" value="2"/>
</dbReference>
<sequence>MNLTDISIRRPSLIIVLFSVLTLLGIIGYKNLSYELMPDFNQPVVVIRTMYPGADPQEVETSVSRKIEDALSNLEGVDYLVTKSMPNASVIIANLKYGTDLDNAMQDAQRYIDNVRKDLPEDILSPVMTKVSPNDLPIMSISVTSNQPATVFYQRMKDDYLPQIQQLKGVAEIALLGGEEREVQVKVNQDKLKSYRLSLGQVSEAINRAGLDIPAGRMESGSENNSVRLAGKFSNAVDIGNVQVSMPVSGSPVYVKDIATVIDGIRDAGSVSRYNGKNGIGLLLKKQGDANAVEVSRAVRAKIKEIEKLELANGLKFVIADDSTDNTIAAVNSVVFDLALAVVLVALVMLLFLRSFRNSLIVLVAIPTSLVTAFAMMWILGYTLNLMTLLAMSLIIGILVDDATVVLENIQRHLDMKKHPRTAAMDGRMEIGFSALSITLVDVVVFLPILFLQLFVADMLKQFSVVVITSTLTSLLVGFTLTPWLASRIGRAENLQPTNWFNRFLLWFEHQLNRFIEWYGRQLDWVLRHKLAFTGIVLLLFVFTVGIMRQGIIGKELISTGDQGKFRLGLEFDKSTPVVQNNQISQQVENFLLQQPEVASIFSNVGGPGTGIGSLGVGEANKTELTIQLKLAAERNHQPTESFMKQIRETLKQEYPGINYSMAALGLVPRSAPIELTLSGSSPDLVMKSGRDLVAVIEKLPGADNVQLSVETGSPEYRIVPDRDRLQRLGLSTAYAGINIRTAITGNDDATLTENGIEYPVRIRLDDFNRKNYEDLSRLTIVNPAGIPLELSQFADIVQDNTPSMLERKDRQPAVTITADALGRPSGTLADEVVAYIKKHPLPDGIQMAWGSDIKRQNDSFGALGSVLLISFLLIYLIMVALYDSYVYPLVVLFSIPVAAIGAFLALNLSMNNLSLFALLGLIMLMGLVVKNAILIVDFTNQLKVEGKHFREALIIAGKERMRPILMTTLAMVIGMLPIALAKGTASEWKNGLAWVIIGGLLSSLILTVYLVPMVYYLVDRFREKMAKRRQNGENEEISLAAEQHG</sequence>
<dbReference type="Gene3D" id="1.20.1640.10">
    <property type="entry name" value="Multidrug efflux transporter AcrB transmembrane domain"/>
    <property type="match status" value="2"/>
</dbReference>
<feature type="transmembrane region" description="Helical" evidence="1">
    <location>
        <begin position="386"/>
        <end position="410"/>
    </location>
</feature>
<keyword evidence="1" id="KW-0472">Membrane</keyword>
<dbReference type="EMBL" id="MBUA01000028">
    <property type="protein sequence ID" value="MBC6492587.1"/>
    <property type="molecule type" value="Genomic_DNA"/>
</dbReference>
<dbReference type="PANTHER" id="PTHR32063">
    <property type="match status" value="1"/>
</dbReference>
<dbReference type="PANTHER" id="PTHR32063:SF0">
    <property type="entry name" value="SWARMING MOTILITY PROTEIN SWRC"/>
    <property type="match status" value="1"/>
</dbReference>
<dbReference type="SUPFAM" id="SSF82866">
    <property type="entry name" value="Multidrug efflux transporter AcrB transmembrane domain"/>
    <property type="match status" value="2"/>
</dbReference>
<keyword evidence="3" id="KW-1185">Reference proteome</keyword>
<dbReference type="InterPro" id="IPR027463">
    <property type="entry name" value="AcrB_DN_DC_subdom"/>
</dbReference>
<evidence type="ECO:0000313" key="3">
    <source>
        <dbReference type="Proteomes" id="UP000765802"/>
    </source>
</evidence>
<gene>
    <name evidence="2" type="ORF">BC349_16110</name>
</gene>
<feature type="transmembrane region" description="Helical" evidence="1">
    <location>
        <begin position="360"/>
        <end position="380"/>
    </location>
</feature>
<feature type="transmembrane region" description="Helical" evidence="1">
    <location>
        <begin position="993"/>
        <end position="1019"/>
    </location>
</feature>
<protein>
    <submittedName>
        <fullName evidence="2">Acriflavin resistance protein</fullName>
    </submittedName>
</protein>
<feature type="transmembrane region" description="Helical" evidence="1">
    <location>
        <begin position="962"/>
        <end position="981"/>
    </location>
</feature>
<dbReference type="Gene3D" id="3.30.70.1440">
    <property type="entry name" value="Multidrug efflux transporter AcrB pore domain"/>
    <property type="match status" value="1"/>
</dbReference>
<dbReference type="Gene3D" id="3.30.70.1320">
    <property type="entry name" value="Multidrug efflux transporter AcrB pore domain like"/>
    <property type="match status" value="1"/>
</dbReference>
<dbReference type="SUPFAM" id="SSF82693">
    <property type="entry name" value="Multidrug efflux transporter AcrB pore domain, PN1, PN2, PC1 and PC2 subdomains"/>
    <property type="match status" value="3"/>
</dbReference>
<accession>A0ABR7MCB3</accession>
<reference evidence="2 3" key="1">
    <citation type="submission" date="2016-07" db="EMBL/GenBank/DDBJ databases">
        <title>Genome analysis of Flavihumibacter stibioxidans YS-17.</title>
        <authorList>
            <person name="Shi K."/>
            <person name="Han Y."/>
            <person name="Wang G."/>
        </authorList>
    </citation>
    <scope>NUCLEOTIDE SEQUENCE [LARGE SCALE GENOMIC DNA]</scope>
    <source>
        <strain evidence="2 3">YS-17</strain>
    </source>
</reference>
<feature type="transmembrane region" description="Helical" evidence="1">
    <location>
        <begin position="431"/>
        <end position="457"/>
    </location>
</feature>
<feature type="transmembrane region" description="Helical" evidence="1">
    <location>
        <begin position="334"/>
        <end position="353"/>
    </location>
</feature>
<feature type="transmembrane region" description="Helical" evidence="1">
    <location>
        <begin position="12"/>
        <end position="29"/>
    </location>
</feature>
<feature type="transmembrane region" description="Helical" evidence="1">
    <location>
        <begin position="531"/>
        <end position="548"/>
    </location>
</feature>
<dbReference type="Pfam" id="PF00873">
    <property type="entry name" value="ACR_tran"/>
    <property type="match status" value="1"/>
</dbReference>
<organism evidence="2 3">
    <name type="scientific">Flavihumibacter stibioxidans</name>
    <dbReference type="NCBI Taxonomy" id="1834163"/>
    <lineage>
        <taxon>Bacteria</taxon>
        <taxon>Pseudomonadati</taxon>
        <taxon>Bacteroidota</taxon>
        <taxon>Chitinophagia</taxon>
        <taxon>Chitinophagales</taxon>
        <taxon>Chitinophagaceae</taxon>
        <taxon>Flavihumibacter</taxon>
    </lineage>
</organism>
<feature type="transmembrane region" description="Helical" evidence="1">
    <location>
        <begin position="916"/>
        <end position="941"/>
    </location>
</feature>
<name>A0ABR7MCB3_9BACT</name>
<dbReference type="Gene3D" id="3.30.70.1430">
    <property type="entry name" value="Multidrug efflux transporter AcrB pore domain"/>
    <property type="match status" value="2"/>
</dbReference>
<dbReference type="InterPro" id="IPR001036">
    <property type="entry name" value="Acrflvin-R"/>
</dbReference>
<feature type="transmembrane region" description="Helical" evidence="1">
    <location>
        <begin position="463"/>
        <end position="486"/>
    </location>
</feature>
<feature type="transmembrane region" description="Helical" evidence="1">
    <location>
        <begin position="861"/>
        <end position="883"/>
    </location>
</feature>
<proteinExistence type="predicted"/>
<dbReference type="Proteomes" id="UP000765802">
    <property type="component" value="Unassembled WGS sequence"/>
</dbReference>
<keyword evidence="1" id="KW-0812">Transmembrane</keyword>
<dbReference type="PRINTS" id="PR00702">
    <property type="entry name" value="ACRIFLAVINRP"/>
</dbReference>
<feature type="transmembrane region" description="Helical" evidence="1">
    <location>
        <begin position="890"/>
        <end position="910"/>
    </location>
</feature>
<dbReference type="Gene3D" id="3.30.2090.10">
    <property type="entry name" value="Multidrug efflux transporter AcrB TolC docking domain, DN and DC subdomains"/>
    <property type="match status" value="2"/>
</dbReference>
<evidence type="ECO:0000256" key="1">
    <source>
        <dbReference type="SAM" id="Phobius"/>
    </source>
</evidence>